<dbReference type="PIRSF" id="PIRSF000355">
    <property type="entry name" value="NrdB"/>
    <property type="match status" value="1"/>
</dbReference>
<evidence type="ECO:0000256" key="2">
    <source>
        <dbReference type="ARBA" id="ARBA00011209"/>
    </source>
</evidence>
<feature type="binding site" evidence="10">
    <location>
        <position position="199"/>
    </location>
    <ligand>
        <name>Fe cation</name>
        <dbReference type="ChEBI" id="CHEBI:24875"/>
        <label>2</label>
    </ligand>
</feature>
<comment type="subunit">
    <text evidence="2">Tetramer of two alpha and two beta subunits.</text>
</comment>
<keyword evidence="4 8" id="KW-0560">Oxidoreductase</keyword>
<name>A0A1Y3PNX7_9BACI</name>
<comment type="catalytic activity">
    <reaction evidence="7 8">
        <text>a 2'-deoxyribonucleoside 5'-diphosphate + [thioredoxin]-disulfide + H2O = a ribonucleoside 5'-diphosphate + [thioredoxin]-dithiol</text>
        <dbReference type="Rhea" id="RHEA:23252"/>
        <dbReference type="Rhea" id="RHEA-COMP:10698"/>
        <dbReference type="Rhea" id="RHEA-COMP:10700"/>
        <dbReference type="ChEBI" id="CHEBI:15377"/>
        <dbReference type="ChEBI" id="CHEBI:29950"/>
        <dbReference type="ChEBI" id="CHEBI:50058"/>
        <dbReference type="ChEBI" id="CHEBI:57930"/>
        <dbReference type="ChEBI" id="CHEBI:73316"/>
        <dbReference type="EC" id="1.17.4.1"/>
    </reaction>
</comment>
<feature type="binding site" evidence="10">
    <location>
        <position position="162"/>
    </location>
    <ligand>
        <name>Fe cation</name>
        <dbReference type="ChEBI" id="CHEBI:24875"/>
        <label>2</label>
    </ligand>
</feature>
<dbReference type="AlphaFoldDB" id="A0A1Y3PNX7"/>
<dbReference type="GO" id="GO:0046872">
    <property type="term" value="F:metal ion binding"/>
    <property type="evidence" value="ECO:0007669"/>
    <property type="project" value="UniProtKB-KW"/>
</dbReference>
<dbReference type="SUPFAM" id="SSF47240">
    <property type="entry name" value="Ferritin-like"/>
    <property type="match status" value="1"/>
</dbReference>
<dbReference type="EMBL" id="LZRT01000094">
    <property type="protein sequence ID" value="OUM86019.1"/>
    <property type="molecule type" value="Genomic_DNA"/>
</dbReference>
<gene>
    <name evidence="11" type="ORF">BAA01_01265</name>
</gene>
<comment type="function">
    <text evidence="8">Provides the precursors necessary for DNA synthesis. Catalyzes the biosynthesis of deoxyribonucleotides from the corresponding ribonucleotides.</text>
</comment>
<dbReference type="EC" id="1.17.4.1" evidence="8"/>
<comment type="caution">
    <text evidence="11">The sequence shown here is derived from an EMBL/GenBank/DDBJ whole genome shotgun (WGS) entry which is preliminary data.</text>
</comment>
<keyword evidence="3 8" id="KW-0479">Metal-binding</keyword>
<feature type="binding site" evidence="10">
    <location>
        <position position="94"/>
    </location>
    <ligand>
        <name>Fe cation</name>
        <dbReference type="ChEBI" id="CHEBI:24875"/>
        <label>2</label>
    </ligand>
</feature>
<organism evidence="11 12">
    <name type="scientific">Bacillus thermozeamaize</name>
    <dbReference type="NCBI Taxonomy" id="230954"/>
    <lineage>
        <taxon>Bacteria</taxon>
        <taxon>Bacillati</taxon>
        <taxon>Bacillota</taxon>
        <taxon>Bacilli</taxon>
        <taxon>Bacillales</taxon>
        <taxon>Bacillaceae</taxon>
        <taxon>Bacillus</taxon>
    </lineage>
</organism>
<evidence type="ECO:0000256" key="7">
    <source>
        <dbReference type="ARBA" id="ARBA00047754"/>
    </source>
</evidence>
<feature type="binding site" evidence="10">
    <location>
        <position position="196"/>
    </location>
    <ligand>
        <name>Fe cation</name>
        <dbReference type="ChEBI" id="CHEBI:24875"/>
        <label>2</label>
    </ligand>
</feature>
<evidence type="ECO:0000256" key="10">
    <source>
        <dbReference type="PIRSR" id="PIRSR000355-2"/>
    </source>
</evidence>
<dbReference type="PANTHER" id="PTHR23409:SF18">
    <property type="entry name" value="RIBONUCLEOSIDE-DIPHOSPHATE REDUCTASE SUBUNIT M2"/>
    <property type="match status" value="1"/>
</dbReference>
<comment type="cofactor">
    <cofactor evidence="8 10">
        <name>Fe cation</name>
        <dbReference type="ChEBI" id="CHEBI:24875"/>
    </cofactor>
    <text evidence="8 10">Binds 2 iron ions per subunit.</text>
</comment>
<evidence type="ECO:0000313" key="11">
    <source>
        <dbReference type="EMBL" id="OUM86019.1"/>
    </source>
</evidence>
<feature type="binding site" evidence="10">
    <location>
        <position position="63"/>
    </location>
    <ligand>
        <name>Fe cation</name>
        <dbReference type="ChEBI" id="CHEBI:24875"/>
        <label>1</label>
    </ligand>
</feature>
<feature type="binding site" evidence="10">
    <location>
        <position position="97"/>
    </location>
    <ligand>
        <name>Fe cation</name>
        <dbReference type="ChEBI" id="CHEBI:24875"/>
        <label>1</label>
    </ligand>
</feature>
<dbReference type="InterPro" id="IPR030475">
    <property type="entry name" value="RNR_small_AS"/>
</dbReference>
<dbReference type="Proteomes" id="UP000196475">
    <property type="component" value="Unassembled WGS sequence"/>
</dbReference>
<comment type="similarity">
    <text evidence="1 8">Belongs to the ribonucleoside diphosphate reductase small chain family.</text>
</comment>
<keyword evidence="5 8" id="KW-0408">Iron</keyword>
<evidence type="ECO:0000256" key="6">
    <source>
        <dbReference type="ARBA" id="ARBA00023116"/>
    </source>
</evidence>
<dbReference type="GO" id="GO:0009263">
    <property type="term" value="P:deoxyribonucleotide biosynthetic process"/>
    <property type="evidence" value="ECO:0007669"/>
    <property type="project" value="UniProtKB-KW"/>
</dbReference>
<evidence type="ECO:0000256" key="9">
    <source>
        <dbReference type="PIRSR" id="PIRSR000355-1"/>
    </source>
</evidence>
<dbReference type="InterPro" id="IPR012348">
    <property type="entry name" value="RNR-like"/>
</dbReference>
<sequence length="326" mass="37682">MLEAVNWNSPVDDYTEEFLRQNIAQFWTPDEIAVSSDLKTWDTLRPEEKQAYIRVLGGLTLLDTEQGNEGMPMILTHVDELQRKTVLSFMGMMEQIHAKSYSHIFTTLCTEEEIQEIFQWIKNHPLLQRKAKLIADRYQALLKKTVSKHELYMAMVASVYLESLLFYSGFFYPLYFAGQGKLTASGEIISLIIRDESIHGAYVGMLAQEIYEKMTPEQQDEADREAAILLDELYAIEADYTKEIYSPVGLSEDVLRYVRYNVNRALMNLGRDPVFSETDEDVNPIVLNGLRTETKNHDFFSVKGNSYVYALNIEPLRDEDFQFETV</sequence>
<dbReference type="NCBIfam" id="NF007183">
    <property type="entry name" value="PRK09614.1-2"/>
    <property type="match status" value="1"/>
</dbReference>
<dbReference type="UniPathway" id="UPA00326"/>
<keyword evidence="6 8" id="KW-0215">Deoxyribonucleotide synthesis</keyword>
<dbReference type="PROSITE" id="PS00368">
    <property type="entry name" value="RIBORED_SMALL"/>
    <property type="match status" value="1"/>
</dbReference>
<evidence type="ECO:0000256" key="8">
    <source>
        <dbReference type="PIRNR" id="PIRNR000355"/>
    </source>
</evidence>
<feature type="binding site" evidence="10">
    <location>
        <position position="94"/>
    </location>
    <ligand>
        <name>Fe cation</name>
        <dbReference type="ChEBI" id="CHEBI:24875"/>
        <label>1</label>
    </ligand>
</feature>
<proteinExistence type="inferred from homology"/>
<dbReference type="GO" id="GO:0004748">
    <property type="term" value="F:ribonucleoside-diphosphate reductase activity, thioredoxin disulfide as acceptor"/>
    <property type="evidence" value="ECO:0007669"/>
    <property type="project" value="UniProtKB-EC"/>
</dbReference>
<dbReference type="PANTHER" id="PTHR23409">
    <property type="entry name" value="RIBONUCLEOSIDE-DIPHOSPHATE REDUCTASE SMALL CHAIN"/>
    <property type="match status" value="1"/>
</dbReference>
<protein>
    <recommendedName>
        <fullName evidence="8">Ribonucleoside-diphosphate reductase subunit beta</fullName>
        <ecNumber evidence="8">1.17.4.1</ecNumber>
    </recommendedName>
</protein>
<dbReference type="Gene3D" id="1.10.620.20">
    <property type="entry name" value="Ribonucleotide Reductase, subunit A"/>
    <property type="match status" value="1"/>
</dbReference>
<evidence type="ECO:0000256" key="4">
    <source>
        <dbReference type="ARBA" id="ARBA00023002"/>
    </source>
</evidence>
<dbReference type="InterPro" id="IPR026494">
    <property type="entry name" value="RNR_NrdF-like"/>
</dbReference>
<evidence type="ECO:0000256" key="3">
    <source>
        <dbReference type="ARBA" id="ARBA00022723"/>
    </source>
</evidence>
<dbReference type="GO" id="GO:0005971">
    <property type="term" value="C:ribonucleoside-diphosphate reductase complex"/>
    <property type="evidence" value="ECO:0007669"/>
    <property type="project" value="InterPro"/>
</dbReference>
<reference evidence="12" key="1">
    <citation type="submission" date="2016-06" db="EMBL/GenBank/DDBJ databases">
        <authorList>
            <person name="Nascimento L."/>
            <person name="Pereira R.V."/>
            <person name="Martins L.F."/>
            <person name="Quaggio R.B."/>
            <person name="Silva A.M."/>
            <person name="Setubal J.C."/>
        </authorList>
    </citation>
    <scope>NUCLEOTIDE SEQUENCE [LARGE SCALE GENOMIC DNA]</scope>
</reference>
<dbReference type="InterPro" id="IPR009078">
    <property type="entry name" value="Ferritin-like_SF"/>
</dbReference>
<dbReference type="Pfam" id="PF00268">
    <property type="entry name" value="Ribonuc_red_sm"/>
    <property type="match status" value="1"/>
</dbReference>
<evidence type="ECO:0000256" key="5">
    <source>
        <dbReference type="ARBA" id="ARBA00023004"/>
    </source>
</evidence>
<dbReference type="NCBIfam" id="TIGR04171">
    <property type="entry name" value="RNR_1b_NrdF"/>
    <property type="match status" value="1"/>
</dbReference>
<dbReference type="InterPro" id="IPR000358">
    <property type="entry name" value="RNR_small_fam"/>
</dbReference>
<dbReference type="InterPro" id="IPR033909">
    <property type="entry name" value="RNR_small"/>
</dbReference>
<evidence type="ECO:0000256" key="1">
    <source>
        <dbReference type="ARBA" id="ARBA00009303"/>
    </source>
</evidence>
<evidence type="ECO:0000313" key="12">
    <source>
        <dbReference type="Proteomes" id="UP000196475"/>
    </source>
</evidence>
<feature type="active site" evidence="9">
    <location>
        <position position="101"/>
    </location>
</feature>
<dbReference type="CDD" id="cd01049">
    <property type="entry name" value="RNRR2"/>
    <property type="match status" value="1"/>
</dbReference>
<accession>A0A1Y3PNX7</accession>